<dbReference type="eggNOG" id="COG0726">
    <property type="taxonomic scope" value="Bacteria"/>
</dbReference>
<dbReference type="InterPro" id="IPR050248">
    <property type="entry name" value="Polysacc_deacetylase_ArnD"/>
</dbReference>
<evidence type="ECO:0000256" key="1">
    <source>
        <dbReference type="ARBA" id="ARBA00022723"/>
    </source>
</evidence>
<evidence type="ECO:0000313" key="6">
    <source>
        <dbReference type="EMBL" id="ABR50330.1"/>
    </source>
</evidence>
<dbReference type="OrthoDB" id="9806342at2"/>
<dbReference type="InterPro" id="IPR002509">
    <property type="entry name" value="NODB_dom"/>
</dbReference>
<dbReference type="Gene3D" id="3.20.20.370">
    <property type="entry name" value="Glycoside hydrolase/deacetylase"/>
    <property type="match status" value="1"/>
</dbReference>
<dbReference type="GO" id="GO:0005975">
    <property type="term" value="P:carbohydrate metabolic process"/>
    <property type="evidence" value="ECO:0007669"/>
    <property type="project" value="InterPro"/>
</dbReference>
<dbReference type="Proteomes" id="UP000001572">
    <property type="component" value="Chromosome"/>
</dbReference>
<dbReference type="Pfam" id="PF01476">
    <property type="entry name" value="LysM"/>
    <property type="match status" value="2"/>
</dbReference>
<feature type="chain" id="PRO_5002700827" evidence="3">
    <location>
        <begin position="25"/>
        <end position="361"/>
    </location>
</feature>
<feature type="domain" description="LysM" evidence="5">
    <location>
        <begin position="26"/>
        <end position="71"/>
    </location>
</feature>
<dbReference type="KEGG" id="amt:Amet_4252"/>
<dbReference type="AlphaFoldDB" id="A6TVW2"/>
<feature type="domain" description="LysM" evidence="5">
    <location>
        <begin position="78"/>
        <end position="122"/>
    </location>
</feature>
<proteinExistence type="predicted"/>
<protein>
    <submittedName>
        <fullName evidence="6">Polysaccharide deacetylase</fullName>
    </submittedName>
</protein>
<feature type="domain" description="NodB homology" evidence="4">
    <location>
        <begin position="166"/>
        <end position="349"/>
    </location>
</feature>
<dbReference type="PROSITE" id="PS51782">
    <property type="entry name" value="LYSM"/>
    <property type="match status" value="2"/>
</dbReference>
<dbReference type="Gene3D" id="3.10.350.10">
    <property type="entry name" value="LysM domain"/>
    <property type="match status" value="2"/>
</dbReference>
<dbReference type="EMBL" id="CP000724">
    <property type="protein sequence ID" value="ABR50330.1"/>
    <property type="molecule type" value="Genomic_DNA"/>
</dbReference>
<evidence type="ECO:0000256" key="2">
    <source>
        <dbReference type="ARBA" id="ARBA00022801"/>
    </source>
</evidence>
<dbReference type="SUPFAM" id="SSF54106">
    <property type="entry name" value="LysM domain"/>
    <property type="match status" value="2"/>
</dbReference>
<evidence type="ECO:0000259" key="5">
    <source>
        <dbReference type="PROSITE" id="PS51782"/>
    </source>
</evidence>
<evidence type="ECO:0000259" key="4">
    <source>
        <dbReference type="PROSITE" id="PS51677"/>
    </source>
</evidence>
<organism evidence="6 7">
    <name type="scientific">Alkaliphilus metalliredigens (strain QYMF)</name>
    <dbReference type="NCBI Taxonomy" id="293826"/>
    <lineage>
        <taxon>Bacteria</taxon>
        <taxon>Bacillati</taxon>
        <taxon>Bacillota</taxon>
        <taxon>Clostridia</taxon>
        <taxon>Peptostreptococcales</taxon>
        <taxon>Natronincolaceae</taxon>
        <taxon>Alkaliphilus</taxon>
    </lineage>
</organism>
<accession>A6TVW2</accession>
<keyword evidence="1" id="KW-0479">Metal-binding</keyword>
<dbReference type="RefSeq" id="WP_012065278.1">
    <property type="nucleotide sequence ID" value="NC_009633.1"/>
</dbReference>
<dbReference type="PROSITE" id="PS51677">
    <property type="entry name" value="NODB"/>
    <property type="match status" value="1"/>
</dbReference>
<dbReference type="PANTHER" id="PTHR10587">
    <property type="entry name" value="GLYCOSYL TRANSFERASE-RELATED"/>
    <property type="match status" value="1"/>
</dbReference>
<dbReference type="Pfam" id="PF01522">
    <property type="entry name" value="Polysacc_deac_1"/>
    <property type="match status" value="1"/>
</dbReference>
<dbReference type="eggNOG" id="COG1388">
    <property type="taxonomic scope" value="Bacteria"/>
</dbReference>
<dbReference type="GO" id="GO:0046872">
    <property type="term" value="F:metal ion binding"/>
    <property type="evidence" value="ECO:0007669"/>
    <property type="project" value="UniProtKB-KW"/>
</dbReference>
<dbReference type="CDD" id="cd00118">
    <property type="entry name" value="LysM"/>
    <property type="match status" value="2"/>
</dbReference>
<dbReference type="SUPFAM" id="SSF88713">
    <property type="entry name" value="Glycoside hydrolase/deacetylase"/>
    <property type="match status" value="1"/>
</dbReference>
<keyword evidence="2" id="KW-0378">Hydrolase</keyword>
<dbReference type="SMART" id="SM00257">
    <property type="entry name" value="LysM"/>
    <property type="match status" value="2"/>
</dbReference>
<dbReference type="InterPro" id="IPR036779">
    <property type="entry name" value="LysM_dom_sf"/>
</dbReference>
<dbReference type="PANTHER" id="PTHR10587:SF133">
    <property type="entry name" value="CHITIN DEACETYLASE 1-RELATED"/>
    <property type="match status" value="1"/>
</dbReference>
<dbReference type="STRING" id="293826.Amet_4252"/>
<dbReference type="GO" id="GO:0016020">
    <property type="term" value="C:membrane"/>
    <property type="evidence" value="ECO:0007669"/>
    <property type="project" value="TreeGrafter"/>
</dbReference>
<dbReference type="HOGENOM" id="CLU_766467_0_0_9"/>
<keyword evidence="7" id="KW-1185">Reference proteome</keyword>
<keyword evidence="3" id="KW-0732">Signal</keyword>
<dbReference type="InterPro" id="IPR018392">
    <property type="entry name" value="LysM"/>
</dbReference>
<name>A6TVW2_ALKMQ</name>
<sequence length="361" mass="40742">MKKFFQVIIMTMAFMILFPSTVQAAQVHRVAPRDNLSSIAQMYGITVEEVILQNGYLKKPGSIFPGQVLIIPKIVEENVYHVRHGDTLYRIAQKLSVTMAGIAKENQLVNWNVIYVGQALNIPSVQGSTQLKEPKPKPEPEFQHTVSEMLKMFPETFYRKGQGSGNQIALTFDDGPNTIYTPQILDILKQYDVPATFFVMGSRVERHPEVAQRIVAEGHVIGNHTWNHPDLRKVSVDELVDEMNQTEDAIVRTTGQRPALMRPPYGAINPNVLQGLKDIEYKVINWSVDSVDWRDQDVDQILINTLPGIEGNDIVLFHDAGGESQSRTATVEMLPELIKTLKMQGYEFVTVDQILNISPYK</sequence>
<dbReference type="InterPro" id="IPR011330">
    <property type="entry name" value="Glyco_hydro/deAcase_b/a-brl"/>
</dbReference>
<dbReference type="GO" id="GO:0016810">
    <property type="term" value="F:hydrolase activity, acting on carbon-nitrogen (but not peptide) bonds"/>
    <property type="evidence" value="ECO:0007669"/>
    <property type="project" value="InterPro"/>
</dbReference>
<gene>
    <name evidence="6" type="ordered locus">Amet_4252</name>
</gene>
<evidence type="ECO:0000313" key="7">
    <source>
        <dbReference type="Proteomes" id="UP000001572"/>
    </source>
</evidence>
<feature type="signal peptide" evidence="3">
    <location>
        <begin position="1"/>
        <end position="24"/>
    </location>
</feature>
<reference evidence="7" key="1">
    <citation type="journal article" date="2016" name="Genome Announc.">
        <title>Complete genome sequence of Alkaliphilus metalliredigens strain QYMF, an alkaliphilic and metal-reducing bacterium isolated from borax-contaminated leachate ponds.</title>
        <authorList>
            <person name="Hwang C."/>
            <person name="Copeland A."/>
            <person name="Lucas S."/>
            <person name="Lapidus A."/>
            <person name="Barry K."/>
            <person name="Detter J.C."/>
            <person name="Glavina Del Rio T."/>
            <person name="Hammon N."/>
            <person name="Israni S."/>
            <person name="Dalin E."/>
            <person name="Tice H."/>
            <person name="Pitluck S."/>
            <person name="Chertkov O."/>
            <person name="Brettin T."/>
            <person name="Bruce D."/>
            <person name="Han C."/>
            <person name="Schmutz J."/>
            <person name="Larimer F."/>
            <person name="Land M.L."/>
            <person name="Hauser L."/>
            <person name="Kyrpides N."/>
            <person name="Mikhailova N."/>
            <person name="Ye Q."/>
            <person name="Zhou J."/>
            <person name="Richardson P."/>
            <person name="Fields M.W."/>
        </authorList>
    </citation>
    <scope>NUCLEOTIDE SEQUENCE [LARGE SCALE GENOMIC DNA]</scope>
    <source>
        <strain evidence="7">QYMF</strain>
    </source>
</reference>
<dbReference type="CDD" id="cd10917">
    <property type="entry name" value="CE4_NodB_like_6s_7s"/>
    <property type="match status" value="1"/>
</dbReference>
<evidence type="ECO:0000256" key="3">
    <source>
        <dbReference type="SAM" id="SignalP"/>
    </source>
</evidence>